<dbReference type="HOGENOM" id="CLU_195716_0_0_2"/>
<dbReference type="InParanoid" id="Q8TKB1"/>
<reference evidence="1 2" key="1">
    <citation type="journal article" date="2002" name="Genome Res.">
        <title>The genome of Methanosarcina acetivorans reveals extensive metabolic and physiological diversity.</title>
        <authorList>
            <person name="Galagan J.E."/>
            <person name="Nusbaum C."/>
            <person name="Roy A."/>
            <person name="Endrizzi M.G."/>
            <person name="Macdonald P."/>
            <person name="FitzHugh W."/>
            <person name="Calvo S."/>
            <person name="Engels R."/>
            <person name="Smirnov S."/>
            <person name="Atnoor D."/>
            <person name="Brown A."/>
            <person name="Allen N."/>
            <person name="Naylor J."/>
            <person name="Stange-Thomann N."/>
            <person name="DeArellano K."/>
            <person name="Johnson R."/>
            <person name="Linton L."/>
            <person name="McEwan P."/>
            <person name="McKernan K."/>
            <person name="Talamas J."/>
            <person name="Tirrell A."/>
            <person name="Ye W."/>
            <person name="Zimmer A."/>
            <person name="Barber R.D."/>
            <person name="Cann I."/>
            <person name="Graham D.E."/>
            <person name="Grahame D.A."/>
            <person name="Guss A."/>
            <person name="Hedderich R."/>
            <person name="Ingram-Smith C."/>
            <person name="Kuettner C.H."/>
            <person name="Krzycki J.A."/>
            <person name="Leigh J.A."/>
            <person name="Li W."/>
            <person name="Liu J."/>
            <person name="Mukhopadhyay B."/>
            <person name="Reeve J.N."/>
            <person name="Smith K."/>
            <person name="Springer T.A."/>
            <person name="Umayam L.A."/>
            <person name="White O."/>
            <person name="White R.H."/>
            <person name="de Macario E.C."/>
            <person name="Ferry J.G."/>
            <person name="Jarrell K.F."/>
            <person name="Jing H."/>
            <person name="Macario A.J.L."/>
            <person name="Paulsen I."/>
            <person name="Pritchett M."/>
            <person name="Sowers K.R."/>
            <person name="Swanson R.V."/>
            <person name="Zinder S.H."/>
            <person name="Lander E."/>
            <person name="Metcalf W.W."/>
            <person name="Birren B."/>
        </authorList>
    </citation>
    <scope>NUCLEOTIDE SEQUENCE [LARGE SCALE GENOMIC DNA]</scope>
    <source>
        <strain evidence="2">ATCC 35395 / DSM 2834 / JCM 12185 / C2A</strain>
    </source>
</reference>
<evidence type="ECO:0000313" key="1">
    <source>
        <dbReference type="EMBL" id="AAM06864.1"/>
    </source>
</evidence>
<sequence length="80" mass="9753">MTLNRVLGALYKRIELMGMTFTEIFYHLKELEKRFNEIKYPPEATFQPSFSSKIRKAERYCSKYNLPEFEIEEFFEKVEQ</sequence>
<evidence type="ECO:0000313" key="2">
    <source>
        <dbReference type="Proteomes" id="UP000002487"/>
    </source>
</evidence>
<keyword evidence="2" id="KW-1185">Reference proteome</keyword>
<dbReference type="KEGG" id="mac:MA_3499"/>
<dbReference type="EMBL" id="AE010299">
    <property type="protein sequence ID" value="AAM06864.1"/>
    <property type="molecule type" value="Genomic_DNA"/>
</dbReference>
<dbReference type="AlphaFoldDB" id="Q8TKB1"/>
<name>Q8TKB1_METAC</name>
<accession>Q8TKB1</accession>
<dbReference type="STRING" id="188937.MA_3499"/>
<organism evidence="1 2">
    <name type="scientific">Methanosarcina acetivorans (strain ATCC 35395 / DSM 2834 / JCM 12185 / C2A)</name>
    <dbReference type="NCBI Taxonomy" id="188937"/>
    <lineage>
        <taxon>Archaea</taxon>
        <taxon>Methanobacteriati</taxon>
        <taxon>Methanobacteriota</taxon>
        <taxon>Stenosarchaea group</taxon>
        <taxon>Methanomicrobia</taxon>
        <taxon>Methanosarcinales</taxon>
        <taxon>Methanosarcinaceae</taxon>
        <taxon>Methanosarcina</taxon>
    </lineage>
</organism>
<dbReference type="EnsemblBacteria" id="AAM06864">
    <property type="protein sequence ID" value="AAM06864"/>
    <property type="gene ID" value="MA_3499"/>
</dbReference>
<gene>
    <name evidence="1" type="ordered locus">MA_3499</name>
</gene>
<dbReference type="Proteomes" id="UP000002487">
    <property type="component" value="Chromosome"/>
</dbReference>
<protein>
    <submittedName>
        <fullName evidence="1">Uncharacterized protein</fullName>
    </submittedName>
</protein>
<proteinExistence type="predicted"/>